<feature type="transmembrane region" description="Helical" evidence="6">
    <location>
        <begin position="41"/>
        <end position="63"/>
    </location>
</feature>
<organism evidence="7 8">
    <name type="scientific">Oculimacula yallundae</name>
    <dbReference type="NCBI Taxonomy" id="86028"/>
    <lineage>
        <taxon>Eukaryota</taxon>
        <taxon>Fungi</taxon>
        <taxon>Dikarya</taxon>
        <taxon>Ascomycota</taxon>
        <taxon>Pezizomycotina</taxon>
        <taxon>Leotiomycetes</taxon>
        <taxon>Helotiales</taxon>
        <taxon>Ploettnerulaceae</taxon>
        <taxon>Oculimacula</taxon>
    </lineage>
</organism>
<evidence type="ECO:0000313" key="8">
    <source>
        <dbReference type="Proteomes" id="UP001595075"/>
    </source>
</evidence>
<comment type="caution">
    <text evidence="7">The sequence shown here is derived from an EMBL/GenBank/DDBJ whole genome shotgun (WGS) entry which is preliminary data.</text>
</comment>
<feature type="compositionally biased region" description="Polar residues" evidence="5">
    <location>
        <begin position="277"/>
        <end position="290"/>
    </location>
</feature>
<dbReference type="SUPFAM" id="SSF48652">
    <property type="entry name" value="Tetraspanin"/>
    <property type="match status" value="1"/>
</dbReference>
<dbReference type="EMBL" id="JAZHXI010000012">
    <property type="protein sequence ID" value="KAL2065642.1"/>
    <property type="molecule type" value="Genomic_DNA"/>
</dbReference>
<evidence type="ECO:0000256" key="3">
    <source>
        <dbReference type="ARBA" id="ARBA00022989"/>
    </source>
</evidence>
<name>A0ABR4C7Y8_9HELO</name>
<dbReference type="Pfam" id="PF00335">
    <property type="entry name" value="Tetraspanin"/>
    <property type="match status" value="1"/>
</dbReference>
<dbReference type="InterPro" id="IPR018499">
    <property type="entry name" value="Tetraspanin/Peripherin"/>
</dbReference>
<feature type="transmembrane region" description="Helical" evidence="6">
    <location>
        <begin position="12"/>
        <end position="29"/>
    </location>
</feature>
<feature type="region of interest" description="Disordered" evidence="5">
    <location>
        <begin position="225"/>
        <end position="290"/>
    </location>
</feature>
<reference evidence="7 8" key="1">
    <citation type="journal article" date="2024" name="Commun. Biol.">
        <title>Comparative genomic analysis of thermophilic fungi reveals convergent evolutionary adaptations and gene losses.</title>
        <authorList>
            <person name="Steindorff A.S."/>
            <person name="Aguilar-Pontes M.V."/>
            <person name="Robinson A.J."/>
            <person name="Andreopoulos B."/>
            <person name="LaButti K."/>
            <person name="Kuo A."/>
            <person name="Mondo S."/>
            <person name="Riley R."/>
            <person name="Otillar R."/>
            <person name="Haridas S."/>
            <person name="Lipzen A."/>
            <person name="Grimwood J."/>
            <person name="Schmutz J."/>
            <person name="Clum A."/>
            <person name="Reid I.D."/>
            <person name="Moisan M.C."/>
            <person name="Butler G."/>
            <person name="Nguyen T.T.M."/>
            <person name="Dewar K."/>
            <person name="Conant G."/>
            <person name="Drula E."/>
            <person name="Henrissat B."/>
            <person name="Hansel C."/>
            <person name="Singer S."/>
            <person name="Hutchinson M.I."/>
            <person name="de Vries R.P."/>
            <person name="Natvig D.O."/>
            <person name="Powell A.J."/>
            <person name="Tsang A."/>
            <person name="Grigoriev I.V."/>
        </authorList>
    </citation>
    <scope>NUCLEOTIDE SEQUENCE [LARGE SCALE GENOMIC DNA]</scope>
    <source>
        <strain evidence="7 8">CBS 494.80</strain>
    </source>
</reference>
<evidence type="ECO:0000256" key="2">
    <source>
        <dbReference type="ARBA" id="ARBA00022692"/>
    </source>
</evidence>
<evidence type="ECO:0000313" key="7">
    <source>
        <dbReference type="EMBL" id="KAL2065642.1"/>
    </source>
</evidence>
<dbReference type="Proteomes" id="UP001595075">
    <property type="component" value="Unassembled WGS sequence"/>
</dbReference>
<evidence type="ECO:0008006" key="9">
    <source>
        <dbReference type="Google" id="ProtNLM"/>
    </source>
</evidence>
<evidence type="ECO:0000256" key="1">
    <source>
        <dbReference type="ARBA" id="ARBA00004141"/>
    </source>
</evidence>
<protein>
    <recommendedName>
        <fullName evidence="9">Tetraspanin Tsp3</fullName>
    </recommendedName>
</protein>
<evidence type="ECO:0000256" key="6">
    <source>
        <dbReference type="SAM" id="Phobius"/>
    </source>
</evidence>
<feature type="transmembrane region" description="Helical" evidence="6">
    <location>
        <begin position="182"/>
        <end position="202"/>
    </location>
</feature>
<keyword evidence="3 6" id="KW-1133">Transmembrane helix</keyword>
<dbReference type="InterPro" id="IPR008952">
    <property type="entry name" value="Tetraspanin_EC2_sf"/>
</dbReference>
<feature type="transmembrane region" description="Helical" evidence="6">
    <location>
        <begin position="75"/>
        <end position="98"/>
    </location>
</feature>
<evidence type="ECO:0000256" key="5">
    <source>
        <dbReference type="SAM" id="MobiDB-lite"/>
    </source>
</evidence>
<keyword evidence="8" id="KW-1185">Reference proteome</keyword>
<sequence>MASILTKLGLSAIPILLLLLTGIAGYALSQIRILSLPIPQALALLTVFLPLITAVSTQGTYGLVRRSANNEPYQLTIPLIAVIGFQLIYETIIATLALTHMIPPESLICGLESKWKVWWSAHNRSAGESIRVIQDAFDCCGFNSVKDRSWPFTQPATCAQSFGRTQSCVGSWRRAEQINAGLLLLVAVVVFIIKVLSLISLLTSSSFSQSKWATPFKQIGQIDDVEDADERREDHRATVGRLIQENTEEYHDEPREPFANRAIETPEREHDHGPRVQPSQLTEGANEWLN</sequence>
<gene>
    <name evidence="7" type="ORF">VTL71DRAFT_3312</name>
</gene>
<accession>A0ABR4C7Y8</accession>
<keyword evidence="4 6" id="KW-0472">Membrane</keyword>
<keyword evidence="2 6" id="KW-0812">Transmembrane</keyword>
<evidence type="ECO:0000256" key="4">
    <source>
        <dbReference type="ARBA" id="ARBA00023136"/>
    </source>
</evidence>
<proteinExistence type="predicted"/>
<comment type="subcellular location">
    <subcellularLocation>
        <location evidence="1">Membrane</location>
        <topology evidence="1">Multi-pass membrane protein</topology>
    </subcellularLocation>
</comment>
<feature type="compositionally biased region" description="Basic and acidic residues" evidence="5">
    <location>
        <begin position="248"/>
        <end position="274"/>
    </location>
</feature>